<dbReference type="SUPFAM" id="SSF102114">
    <property type="entry name" value="Radical SAM enzymes"/>
    <property type="match status" value="1"/>
</dbReference>
<evidence type="ECO:0000256" key="3">
    <source>
        <dbReference type="ARBA" id="ARBA00022679"/>
    </source>
</evidence>
<name>A0ABT1NIU8_9FIRM</name>
<proteinExistence type="predicted"/>
<dbReference type="InterPro" id="IPR006638">
    <property type="entry name" value="Elp3/MiaA/NifB-like_rSAM"/>
</dbReference>
<sequence>MRVVLILIYSEQMLQSLDDVGIGYIGAYLREQGYEVLIIGPNENKINFKTICEFNPDIIGMPVYREALTGIKKFCKNIKKLIPSVKLCLGGVLATYYDEELISKISEIDYIVRGEGELIMHNLLQCLENNGDIRNVKGITYRLNGTVQKNDNESLIRDLNKMPFPSRDIIKNNKLSIAAISTTRGCYGKCTFCDSPGFWRAENSHRWRGRTIRSLVDELEYISTNTGVVSFDIGNNSFEDPGSSYDRVLEFADEVIRRKLIISYTFAIRSVFQRKVTEHLIGRLKESGMCDVFIGVESANEQDLKLFGKIGNVEDNIKAVEMFRNVGINTTIGFINFHPYSTFQAQRDNIKFLSDYGYAGYFIMLQKLIVDKGAAIYQRLRNDNLLFDGGIEHGYSYQYKDARIKNLVNFLDDYFIRSEQGNPLIKLLKFYERNYMQFLSYSERQFMHYDDSKALSAVSEAKESIKEIVGEINKRNYVWYTQLLDAAENNWNSNLANEIVNKNMSYEFISELYNGLLSVKNGLNRKYMRLGDKYEKYIL</sequence>
<dbReference type="InterPro" id="IPR036724">
    <property type="entry name" value="Cobalamin-bd_sf"/>
</dbReference>
<dbReference type="PANTHER" id="PTHR43409:SF7">
    <property type="entry name" value="BLL1977 PROTEIN"/>
    <property type="match status" value="1"/>
</dbReference>
<dbReference type="SFLD" id="SFLDG01082">
    <property type="entry name" value="B12-binding_domain_containing"/>
    <property type="match status" value="1"/>
</dbReference>
<protein>
    <submittedName>
        <fullName evidence="10">Cobalamin-dependent protein</fullName>
    </submittedName>
</protein>
<dbReference type="InterPro" id="IPR013785">
    <property type="entry name" value="Aldolase_TIM"/>
</dbReference>
<feature type="domain" description="B12-binding" evidence="8">
    <location>
        <begin position="1"/>
        <end position="134"/>
    </location>
</feature>
<dbReference type="Pfam" id="PF02310">
    <property type="entry name" value="B12-binding"/>
    <property type="match status" value="1"/>
</dbReference>
<dbReference type="SMART" id="SM00729">
    <property type="entry name" value="Elp3"/>
    <property type="match status" value="1"/>
</dbReference>
<dbReference type="SFLD" id="SFLDS00029">
    <property type="entry name" value="Radical_SAM"/>
    <property type="match status" value="1"/>
</dbReference>
<keyword evidence="6" id="KW-0408">Iron</keyword>
<feature type="domain" description="Radical SAM core" evidence="9">
    <location>
        <begin position="172"/>
        <end position="392"/>
    </location>
</feature>
<dbReference type="InterPro" id="IPR007197">
    <property type="entry name" value="rSAM"/>
</dbReference>
<reference evidence="10 11" key="1">
    <citation type="submission" date="2021-10" db="EMBL/GenBank/DDBJ databases">
        <title>Lutispora strain m25 sp. nov., a thermophilic, non-spore-forming bacterium isolated from a lab-scale methanogenic bioreactor digesting anaerobic sludge.</title>
        <authorList>
            <person name="El Houari A."/>
            <person name="Mcdonald J."/>
        </authorList>
    </citation>
    <scope>NUCLEOTIDE SEQUENCE [LARGE SCALE GENOMIC DNA]</scope>
    <source>
        <strain evidence="11">m25</strain>
    </source>
</reference>
<keyword evidence="5" id="KW-0479">Metal-binding</keyword>
<dbReference type="PROSITE" id="PS51332">
    <property type="entry name" value="B12_BINDING"/>
    <property type="match status" value="1"/>
</dbReference>
<dbReference type="EMBL" id="JAJEKE010000018">
    <property type="protein sequence ID" value="MCQ1531127.1"/>
    <property type="molecule type" value="Genomic_DNA"/>
</dbReference>
<evidence type="ECO:0000256" key="2">
    <source>
        <dbReference type="ARBA" id="ARBA00022603"/>
    </source>
</evidence>
<evidence type="ECO:0000259" key="9">
    <source>
        <dbReference type="PROSITE" id="PS51918"/>
    </source>
</evidence>
<evidence type="ECO:0000259" key="8">
    <source>
        <dbReference type="PROSITE" id="PS51332"/>
    </source>
</evidence>
<dbReference type="InterPro" id="IPR034466">
    <property type="entry name" value="Methyltransferase_Class_B"/>
</dbReference>
<evidence type="ECO:0000256" key="7">
    <source>
        <dbReference type="ARBA" id="ARBA00023014"/>
    </source>
</evidence>
<dbReference type="SUPFAM" id="SSF52242">
    <property type="entry name" value="Cobalamin (vitamin B12)-binding domain"/>
    <property type="match status" value="1"/>
</dbReference>
<dbReference type="CDD" id="cd02068">
    <property type="entry name" value="radical_SAM_B12_BD"/>
    <property type="match status" value="1"/>
</dbReference>
<dbReference type="PANTHER" id="PTHR43409">
    <property type="entry name" value="ANAEROBIC MAGNESIUM-PROTOPORPHYRIN IX MONOMETHYL ESTER CYCLASE-RELATED"/>
    <property type="match status" value="1"/>
</dbReference>
<evidence type="ECO:0000313" key="11">
    <source>
        <dbReference type="Proteomes" id="UP001651880"/>
    </source>
</evidence>
<dbReference type="RefSeq" id="WP_255228695.1">
    <property type="nucleotide sequence ID" value="NZ_JAJEKE010000018.1"/>
</dbReference>
<dbReference type="InterPro" id="IPR058240">
    <property type="entry name" value="rSAM_sf"/>
</dbReference>
<evidence type="ECO:0000256" key="6">
    <source>
        <dbReference type="ARBA" id="ARBA00023004"/>
    </source>
</evidence>
<evidence type="ECO:0000256" key="4">
    <source>
        <dbReference type="ARBA" id="ARBA00022691"/>
    </source>
</evidence>
<keyword evidence="2" id="KW-0489">Methyltransferase</keyword>
<keyword evidence="4" id="KW-0949">S-adenosyl-L-methionine</keyword>
<evidence type="ECO:0000313" key="10">
    <source>
        <dbReference type="EMBL" id="MCQ1531127.1"/>
    </source>
</evidence>
<comment type="cofactor">
    <cofactor evidence="1">
        <name>[4Fe-4S] cluster</name>
        <dbReference type="ChEBI" id="CHEBI:49883"/>
    </cofactor>
</comment>
<dbReference type="InterPro" id="IPR006158">
    <property type="entry name" value="Cobalamin-bd"/>
</dbReference>
<comment type="caution">
    <text evidence="10">The sequence shown here is derived from an EMBL/GenBank/DDBJ whole genome shotgun (WGS) entry which is preliminary data.</text>
</comment>
<organism evidence="10 11">
    <name type="scientific">Lutispora saccharofermentans</name>
    <dbReference type="NCBI Taxonomy" id="3024236"/>
    <lineage>
        <taxon>Bacteria</taxon>
        <taxon>Bacillati</taxon>
        <taxon>Bacillota</taxon>
        <taxon>Clostridia</taxon>
        <taxon>Lutisporales</taxon>
        <taxon>Lutisporaceae</taxon>
        <taxon>Lutispora</taxon>
    </lineage>
</organism>
<dbReference type="InterPro" id="IPR051198">
    <property type="entry name" value="BchE-like"/>
</dbReference>
<keyword evidence="3" id="KW-0808">Transferase</keyword>
<dbReference type="Pfam" id="PF04055">
    <property type="entry name" value="Radical_SAM"/>
    <property type="match status" value="1"/>
</dbReference>
<dbReference type="CDD" id="cd01335">
    <property type="entry name" value="Radical_SAM"/>
    <property type="match status" value="1"/>
</dbReference>
<dbReference type="Proteomes" id="UP001651880">
    <property type="component" value="Unassembled WGS sequence"/>
</dbReference>
<dbReference type="PROSITE" id="PS51918">
    <property type="entry name" value="RADICAL_SAM"/>
    <property type="match status" value="1"/>
</dbReference>
<dbReference type="SFLD" id="SFLDG01123">
    <property type="entry name" value="methyltransferase_(Class_B)"/>
    <property type="match status" value="1"/>
</dbReference>
<gene>
    <name evidence="10" type="ORF">LJD61_16495</name>
</gene>
<dbReference type="Gene3D" id="3.40.50.280">
    <property type="entry name" value="Cobalamin-binding domain"/>
    <property type="match status" value="1"/>
</dbReference>
<accession>A0ABT1NIU8</accession>
<evidence type="ECO:0000256" key="5">
    <source>
        <dbReference type="ARBA" id="ARBA00022723"/>
    </source>
</evidence>
<keyword evidence="7" id="KW-0411">Iron-sulfur</keyword>
<evidence type="ECO:0000256" key="1">
    <source>
        <dbReference type="ARBA" id="ARBA00001966"/>
    </source>
</evidence>
<keyword evidence="11" id="KW-1185">Reference proteome</keyword>
<dbReference type="Gene3D" id="3.20.20.70">
    <property type="entry name" value="Aldolase class I"/>
    <property type="match status" value="1"/>
</dbReference>